<evidence type="ECO:0000256" key="1">
    <source>
        <dbReference type="SAM" id="Phobius"/>
    </source>
</evidence>
<accession>A0A930WGI3</accession>
<evidence type="ECO:0000313" key="2">
    <source>
        <dbReference type="EMBL" id="MBF1713812.1"/>
    </source>
</evidence>
<organism evidence="2 3">
    <name type="scientific">Streptococcus intermedius</name>
    <dbReference type="NCBI Taxonomy" id="1338"/>
    <lineage>
        <taxon>Bacteria</taxon>
        <taxon>Bacillati</taxon>
        <taxon>Bacillota</taxon>
        <taxon>Bacilli</taxon>
        <taxon>Lactobacillales</taxon>
        <taxon>Streptococcaceae</taxon>
        <taxon>Streptococcus</taxon>
        <taxon>Streptococcus anginosus group</taxon>
    </lineage>
</organism>
<protein>
    <submittedName>
        <fullName evidence="2">PTS galactitol transporter subunit IIC</fullName>
    </submittedName>
</protein>
<dbReference type="Proteomes" id="UP000721045">
    <property type="component" value="Unassembled WGS sequence"/>
</dbReference>
<sequence>MDVIINLANDIFKPILDMGGPIIMLIILTVLALLFGVKFSKALEGGIKLA</sequence>
<feature type="transmembrane region" description="Helical" evidence="1">
    <location>
        <begin position="20"/>
        <end position="39"/>
    </location>
</feature>
<dbReference type="EMBL" id="JABZYP010000052">
    <property type="protein sequence ID" value="MBF1713812.1"/>
    <property type="molecule type" value="Genomic_DNA"/>
</dbReference>
<dbReference type="AlphaFoldDB" id="A0A930WGI3"/>
<keyword evidence="1" id="KW-0472">Membrane</keyword>
<gene>
    <name evidence="2" type="ORF">HXO88_08840</name>
</gene>
<name>A0A930WGI3_STRIT</name>
<keyword evidence="1" id="KW-0812">Transmembrane</keyword>
<proteinExistence type="predicted"/>
<comment type="caution">
    <text evidence="2">The sequence shown here is derived from an EMBL/GenBank/DDBJ whole genome shotgun (WGS) entry which is preliminary data.</text>
</comment>
<keyword evidence="1" id="KW-1133">Transmembrane helix</keyword>
<evidence type="ECO:0000313" key="3">
    <source>
        <dbReference type="Proteomes" id="UP000721045"/>
    </source>
</evidence>
<feature type="non-terminal residue" evidence="2">
    <location>
        <position position="50"/>
    </location>
</feature>
<reference evidence="2" key="1">
    <citation type="submission" date="2020-04" db="EMBL/GenBank/DDBJ databases">
        <title>Deep metagenomics examines the oral microbiome during advanced dental caries in children, revealing novel taxa and co-occurrences with host molecules.</title>
        <authorList>
            <person name="Baker J.L."/>
            <person name="Morton J.T."/>
            <person name="Dinis M."/>
            <person name="Alvarez R."/>
            <person name="Tran N.C."/>
            <person name="Knight R."/>
            <person name="Edlund A."/>
        </authorList>
    </citation>
    <scope>NUCLEOTIDE SEQUENCE</scope>
    <source>
        <strain evidence="2">JCVI_23_bin.22</strain>
    </source>
</reference>